<dbReference type="Proteomes" id="UP000279307">
    <property type="component" value="Chromosome 7"/>
</dbReference>
<name>A0A3L8DJ84_OOCBI</name>
<feature type="domain" description="SH2" evidence="2">
    <location>
        <begin position="485"/>
        <end position="546"/>
    </location>
</feature>
<dbReference type="GO" id="GO:0005634">
    <property type="term" value="C:nucleus"/>
    <property type="evidence" value="ECO:0007669"/>
    <property type="project" value="TreeGrafter"/>
</dbReference>
<feature type="compositionally biased region" description="Basic and acidic residues" evidence="1">
    <location>
        <begin position="438"/>
        <end position="452"/>
    </location>
</feature>
<feature type="compositionally biased region" description="Acidic residues" evidence="1">
    <location>
        <begin position="336"/>
        <end position="348"/>
    </location>
</feature>
<dbReference type="GO" id="GO:0003697">
    <property type="term" value="F:single-stranded DNA binding"/>
    <property type="evidence" value="ECO:0007669"/>
    <property type="project" value="TreeGrafter"/>
</dbReference>
<dbReference type="GO" id="GO:0044547">
    <property type="term" value="F:DNA topoisomerase binding"/>
    <property type="evidence" value="ECO:0007669"/>
    <property type="project" value="TreeGrafter"/>
</dbReference>
<protein>
    <recommendedName>
        <fullName evidence="5">SH2 domain-containing protein</fullName>
    </recommendedName>
</protein>
<accession>A0A3L8DJ84</accession>
<dbReference type="InterPro" id="IPR052709">
    <property type="entry name" value="Transposase-MT_Hybrid"/>
</dbReference>
<dbReference type="InterPro" id="IPR000980">
    <property type="entry name" value="SH2"/>
</dbReference>
<dbReference type="GO" id="GO:0035861">
    <property type="term" value="C:site of double-strand break"/>
    <property type="evidence" value="ECO:0007669"/>
    <property type="project" value="TreeGrafter"/>
</dbReference>
<dbReference type="GO" id="GO:0044774">
    <property type="term" value="P:mitotic DNA integrity checkpoint signaling"/>
    <property type="evidence" value="ECO:0007669"/>
    <property type="project" value="TreeGrafter"/>
</dbReference>
<feature type="region of interest" description="Disordered" evidence="1">
    <location>
        <begin position="413"/>
        <end position="480"/>
    </location>
</feature>
<dbReference type="EMBL" id="QOIP01000007">
    <property type="protein sequence ID" value="RLU20411.1"/>
    <property type="molecule type" value="Genomic_DNA"/>
</dbReference>
<dbReference type="Gene3D" id="1.10.150.50">
    <property type="entry name" value="Transcription Factor, Ets-1"/>
    <property type="match status" value="1"/>
</dbReference>
<dbReference type="Gene3D" id="1.10.10.10">
    <property type="entry name" value="Winged helix-like DNA-binding domain superfamily/Winged helix DNA-binding domain"/>
    <property type="match status" value="1"/>
</dbReference>
<dbReference type="PANTHER" id="PTHR46060:SF2">
    <property type="entry name" value="HISTONE-LYSINE N-METHYLTRANSFERASE SETMAR"/>
    <property type="match status" value="1"/>
</dbReference>
<dbReference type="InterPro" id="IPR036860">
    <property type="entry name" value="SH2_dom_sf"/>
</dbReference>
<dbReference type="InterPro" id="IPR036388">
    <property type="entry name" value="WH-like_DNA-bd_sf"/>
</dbReference>
<dbReference type="GO" id="GO:0000729">
    <property type="term" value="P:DNA double-strand break processing"/>
    <property type="evidence" value="ECO:0007669"/>
    <property type="project" value="TreeGrafter"/>
</dbReference>
<dbReference type="GO" id="GO:0046975">
    <property type="term" value="F:histone H3K36 methyltransferase activity"/>
    <property type="evidence" value="ECO:0007669"/>
    <property type="project" value="TreeGrafter"/>
</dbReference>
<dbReference type="OrthoDB" id="10044490at2759"/>
<dbReference type="GO" id="GO:0006303">
    <property type="term" value="P:double-strand break repair via nonhomologous end joining"/>
    <property type="evidence" value="ECO:0007669"/>
    <property type="project" value="TreeGrafter"/>
</dbReference>
<dbReference type="SUPFAM" id="SSF47769">
    <property type="entry name" value="SAM/Pointed domain"/>
    <property type="match status" value="1"/>
</dbReference>
<dbReference type="Gene3D" id="1.10.10.1450">
    <property type="match status" value="1"/>
</dbReference>
<dbReference type="CDD" id="cd00173">
    <property type="entry name" value="SH2"/>
    <property type="match status" value="1"/>
</dbReference>
<dbReference type="InterPro" id="IPR013761">
    <property type="entry name" value="SAM/pointed_sf"/>
</dbReference>
<dbReference type="GO" id="GO:0003690">
    <property type="term" value="F:double-stranded DNA binding"/>
    <property type="evidence" value="ECO:0007669"/>
    <property type="project" value="TreeGrafter"/>
</dbReference>
<proteinExistence type="predicted"/>
<dbReference type="GO" id="GO:0000793">
    <property type="term" value="C:condensed chromosome"/>
    <property type="evidence" value="ECO:0007669"/>
    <property type="project" value="TreeGrafter"/>
</dbReference>
<dbReference type="Pfam" id="PF17906">
    <property type="entry name" value="HTH_48"/>
    <property type="match status" value="1"/>
</dbReference>
<reference evidence="4" key="1">
    <citation type="journal article" date="2018" name="Genome Res.">
        <title>The genomic architecture and molecular evolution of ant odorant receptors.</title>
        <authorList>
            <person name="McKenzie S.K."/>
            <person name="Kronauer D.J.C."/>
        </authorList>
    </citation>
    <scope>NUCLEOTIDE SEQUENCE [LARGE SCALE GENOMIC DNA]</scope>
    <source>
        <strain evidence="4">Clonal line C1</strain>
    </source>
</reference>
<dbReference type="PANTHER" id="PTHR46060">
    <property type="entry name" value="MARINER MOS1 TRANSPOSASE-LIKE PROTEIN"/>
    <property type="match status" value="1"/>
</dbReference>
<dbReference type="InterPro" id="IPR041426">
    <property type="entry name" value="Mos1_HTH"/>
</dbReference>
<dbReference type="GO" id="GO:0031297">
    <property type="term" value="P:replication fork processing"/>
    <property type="evidence" value="ECO:0007669"/>
    <property type="project" value="TreeGrafter"/>
</dbReference>
<dbReference type="AlphaFoldDB" id="A0A3L8DJ84"/>
<organism evidence="4">
    <name type="scientific">Ooceraea biroi</name>
    <name type="common">Clonal raider ant</name>
    <name type="synonym">Cerapachys biroi</name>
    <dbReference type="NCBI Taxonomy" id="2015173"/>
    <lineage>
        <taxon>Eukaryota</taxon>
        <taxon>Metazoa</taxon>
        <taxon>Ecdysozoa</taxon>
        <taxon>Arthropoda</taxon>
        <taxon>Hexapoda</taxon>
        <taxon>Insecta</taxon>
        <taxon>Pterygota</taxon>
        <taxon>Neoptera</taxon>
        <taxon>Endopterygota</taxon>
        <taxon>Hymenoptera</taxon>
        <taxon>Apocrita</taxon>
        <taxon>Aculeata</taxon>
        <taxon>Formicoidea</taxon>
        <taxon>Formicidae</taxon>
        <taxon>Dorylinae</taxon>
        <taxon>Ooceraea</taxon>
    </lineage>
</organism>
<dbReference type="GO" id="GO:0015074">
    <property type="term" value="P:DNA integration"/>
    <property type="evidence" value="ECO:0007669"/>
    <property type="project" value="TreeGrafter"/>
</dbReference>
<reference evidence="4" key="2">
    <citation type="submission" date="2018-07" db="EMBL/GenBank/DDBJ databases">
        <authorList>
            <person name="Mckenzie S.K."/>
            <person name="Kronauer D.J.C."/>
        </authorList>
    </citation>
    <scope>NUCLEOTIDE SEQUENCE</scope>
    <source>
        <strain evidence="4">Clonal line C1</strain>
    </source>
</reference>
<evidence type="ECO:0000259" key="2">
    <source>
        <dbReference type="Pfam" id="PF00017"/>
    </source>
</evidence>
<feature type="region of interest" description="Disordered" evidence="1">
    <location>
        <begin position="226"/>
        <end position="246"/>
    </location>
</feature>
<feature type="domain" description="Mos1 transposase HTH" evidence="3">
    <location>
        <begin position="551"/>
        <end position="600"/>
    </location>
</feature>
<evidence type="ECO:0000313" key="4">
    <source>
        <dbReference type="EMBL" id="RLU20411.1"/>
    </source>
</evidence>
<dbReference type="Pfam" id="PF00017">
    <property type="entry name" value="SH2"/>
    <property type="match status" value="1"/>
</dbReference>
<dbReference type="Gene3D" id="3.30.505.10">
    <property type="entry name" value="SH2 domain"/>
    <property type="match status" value="1"/>
</dbReference>
<dbReference type="GO" id="GO:0042800">
    <property type="term" value="F:histone H3K4 methyltransferase activity"/>
    <property type="evidence" value="ECO:0007669"/>
    <property type="project" value="TreeGrafter"/>
</dbReference>
<feature type="compositionally biased region" description="Polar residues" evidence="1">
    <location>
        <begin position="353"/>
        <end position="375"/>
    </location>
</feature>
<dbReference type="GO" id="GO:0000014">
    <property type="term" value="F:single-stranded DNA endodeoxyribonuclease activity"/>
    <property type="evidence" value="ECO:0007669"/>
    <property type="project" value="TreeGrafter"/>
</dbReference>
<gene>
    <name evidence="4" type="ORF">DMN91_007021</name>
</gene>
<evidence type="ECO:0000259" key="3">
    <source>
        <dbReference type="Pfam" id="PF17906"/>
    </source>
</evidence>
<evidence type="ECO:0000256" key="1">
    <source>
        <dbReference type="SAM" id="MobiDB-lite"/>
    </source>
</evidence>
<feature type="region of interest" description="Disordered" evidence="1">
    <location>
        <begin position="269"/>
        <end position="390"/>
    </location>
</feature>
<feature type="compositionally biased region" description="Low complexity" evidence="1">
    <location>
        <begin position="325"/>
        <end position="334"/>
    </location>
</feature>
<sequence length="754" mass="85688">MSKKLPRKEALENISTWGTEEVLGLLRKNGLEECCKAVAKRQIDGDELLHLTDGKLVLWKSDLTRSLIGQLRAFVQELNRSPENYVMLDKITEAGRIQNDDHFNDNSSWGSSEFEDEMIEENEPNDTQGMIIKPSLIKNRQALLSRNNRVSSGSSTPTYSPKRAVEQEREEIYINYENFTGQDEEENMYTNCEETQSLPSRNVSKLHSQIENSLASKLKEELEGLKRRNQNQATKKPMIGPKPEALSSRKIPMMGVDKKLPQKSFLHDAPKTHEHVPNASTEQNKTQKRMAVPPPSKPKNNKDYTFMKHKKIFEKELPKPPPPLNLDLLANLPAQTEDESQDEYEPLDDSIIKQVQQMSRVSSKQSLHSGYQGSVESVYKPPSATSYEEQEIYSSITEAPDDDGYESPIQRISETQQRPPPLPAKPSPTSSLPNRTKAKLDKAKERSPDKKSPTVPLPSYNTSTERATRPLPPPPERQSYVDKSWFHNVTREQAATLIRDPRTYNNPQDGYFLLRPSTTNPGNPLALVLWYKDRVYNVPVRKRSDNRTMEKSKIRVIYEYEFRRGTTVSETARNINAVFGEGSTTKATVGNWFKNFRDGDFSLADEPRGRPKTKVDNDHLRAVVESDPSQSTRELASIFNVSIPTISVHLAAIGKIKKLDKWVPHELTDAQQAQLETAFRDFIDSRTPGFYSRGIDQLPLKWQKYALGSVKVNELSFSAVEDIVTFYMKEELMLYSGGIPTGSTRLTDTPPKQF</sequence>
<comment type="caution">
    <text evidence="4">The sequence shown here is derived from an EMBL/GenBank/DDBJ whole genome shotgun (WGS) entry which is preliminary data.</text>
</comment>
<evidence type="ECO:0008006" key="5">
    <source>
        <dbReference type="Google" id="ProtNLM"/>
    </source>
</evidence>
<dbReference type="SUPFAM" id="SSF55550">
    <property type="entry name" value="SH2 domain"/>
    <property type="match status" value="1"/>
</dbReference>